<dbReference type="GO" id="GO:0005829">
    <property type="term" value="C:cytosol"/>
    <property type="evidence" value="ECO:0007669"/>
    <property type="project" value="TreeGrafter"/>
</dbReference>
<proteinExistence type="predicted"/>
<dbReference type="Proteomes" id="UP000069205">
    <property type="component" value="Chromosome"/>
</dbReference>
<protein>
    <submittedName>
        <fullName evidence="5">Putative Transcriptional regulator, Crp/Fnr family</fullName>
    </submittedName>
</protein>
<dbReference type="PATRIC" id="fig|42253.5.peg.3231"/>
<evidence type="ECO:0000313" key="5">
    <source>
        <dbReference type="EMBL" id="ALA59670.1"/>
    </source>
</evidence>
<name>A0A0K2GFD1_NITMO</name>
<dbReference type="PROSITE" id="PS51063">
    <property type="entry name" value="HTH_CRP_2"/>
    <property type="match status" value="1"/>
</dbReference>
<dbReference type="AlphaFoldDB" id="A0A0K2GFD1"/>
<dbReference type="Gene3D" id="1.10.10.10">
    <property type="entry name" value="Winged helix-like DNA-binding domain superfamily/Winged helix DNA-binding domain"/>
    <property type="match status" value="1"/>
</dbReference>
<evidence type="ECO:0000256" key="3">
    <source>
        <dbReference type="ARBA" id="ARBA00023163"/>
    </source>
</evidence>
<dbReference type="InterPro" id="IPR018490">
    <property type="entry name" value="cNMP-bd_dom_sf"/>
</dbReference>
<keyword evidence="6" id="KW-1185">Reference proteome</keyword>
<dbReference type="InterPro" id="IPR012318">
    <property type="entry name" value="HTH_CRP"/>
</dbReference>
<evidence type="ECO:0000256" key="2">
    <source>
        <dbReference type="ARBA" id="ARBA00023125"/>
    </source>
</evidence>
<evidence type="ECO:0000256" key="1">
    <source>
        <dbReference type="ARBA" id="ARBA00023015"/>
    </source>
</evidence>
<evidence type="ECO:0000259" key="4">
    <source>
        <dbReference type="PROSITE" id="PS51063"/>
    </source>
</evidence>
<dbReference type="CDD" id="cd00038">
    <property type="entry name" value="CAP_ED"/>
    <property type="match status" value="1"/>
</dbReference>
<sequence length="238" mass="26141">MAELEQEVHNNLVLNEVPTHDLSRLLPHMQIKEVDAKEILHQAGEPLHYIYFPTTALMSMLMPTSEGATVELATVGREGFTDISSVLNRAGAHENGALAKVVTVLPGTVIRMKSDAFEAAVASNLSVARCIRRYVSLLFTELALSVTCNRLHSLEQRCARWLLTAMDKSGTRTMPVTQEMLADILGVYRQSVVQVVSDFEAKGLIQGGRGSIKVESPPRLAAMVCECYFVSKKRAGRS</sequence>
<dbReference type="InterPro" id="IPR050397">
    <property type="entry name" value="Env_Response_Regulators"/>
</dbReference>
<organism evidence="5 6">
    <name type="scientific">Nitrospira moscoviensis</name>
    <dbReference type="NCBI Taxonomy" id="42253"/>
    <lineage>
        <taxon>Bacteria</taxon>
        <taxon>Pseudomonadati</taxon>
        <taxon>Nitrospirota</taxon>
        <taxon>Nitrospiria</taxon>
        <taxon>Nitrospirales</taxon>
        <taxon>Nitrospiraceae</taxon>
        <taxon>Nitrospira</taxon>
    </lineage>
</organism>
<keyword evidence="1" id="KW-0805">Transcription regulation</keyword>
<dbReference type="Gene3D" id="2.60.120.10">
    <property type="entry name" value="Jelly Rolls"/>
    <property type="match status" value="1"/>
</dbReference>
<evidence type="ECO:0000313" key="6">
    <source>
        <dbReference type="Proteomes" id="UP000069205"/>
    </source>
</evidence>
<dbReference type="Pfam" id="PF13545">
    <property type="entry name" value="HTH_Crp_2"/>
    <property type="match status" value="1"/>
</dbReference>
<gene>
    <name evidence="5" type="ORF">NITMOv2_3277</name>
</gene>
<reference evidence="5 6" key="1">
    <citation type="journal article" date="2015" name="Proc. Natl. Acad. Sci. U.S.A.">
        <title>Expanded metabolic versatility of ubiquitous nitrite-oxidizing bacteria from the genus Nitrospira.</title>
        <authorList>
            <person name="Koch H."/>
            <person name="Lucker S."/>
            <person name="Albertsen M."/>
            <person name="Kitzinger K."/>
            <person name="Herbold C."/>
            <person name="Spieck E."/>
            <person name="Nielsen P.H."/>
            <person name="Wagner M."/>
            <person name="Daims H."/>
        </authorList>
    </citation>
    <scope>NUCLEOTIDE SEQUENCE [LARGE SCALE GENOMIC DNA]</scope>
    <source>
        <strain evidence="5 6">NSP M-1</strain>
    </source>
</reference>
<dbReference type="SUPFAM" id="SSF46785">
    <property type="entry name" value="Winged helix' DNA-binding domain"/>
    <property type="match status" value="1"/>
</dbReference>
<dbReference type="RefSeq" id="WP_053380643.1">
    <property type="nucleotide sequence ID" value="NZ_CP011801.1"/>
</dbReference>
<dbReference type="InterPro" id="IPR000595">
    <property type="entry name" value="cNMP-bd_dom"/>
</dbReference>
<dbReference type="InterPro" id="IPR036390">
    <property type="entry name" value="WH_DNA-bd_sf"/>
</dbReference>
<keyword evidence="3" id="KW-0804">Transcription</keyword>
<accession>A0A0K2GFD1</accession>
<dbReference type="KEGG" id="nmv:NITMOv2_3277"/>
<dbReference type="EMBL" id="CP011801">
    <property type="protein sequence ID" value="ALA59670.1"/>
    <property type="molecule type" value="Genomic_DNA"/>
</dbReference>
<keyword evidence="2" id="KW-0238">DNA-binding</keyword>
<dbReference type="PANTHER" id="PTHR24567:SF74">
    <property type="entry name" value="HTH-TYPE TRANSCRIPTIONAL REGULATOR ARCR"/>
    <property type="match status" value="1"/>
</dbReference>
<dbReference type="InterPro" id="IPR036388">
    <property type="entry name" value="WH-like_DNA-bd_sf"/>
</dbReference>
<feature type="domain" description="HTH crp-type" evidence="4">
    <location>
        <begin position="152"/>
        <end position="218"/>
    </location>
</feature>
<dbReference type="GO" id="GO:0003677">
    <property type="term" value="F:DNA binding"/>
    <property type="evidence" value="ECO:0007669"/>
    <property type="project" value="UniProtKB-KW"/>
</dbReference>
<dbReference type="PANTHER" id="PTHR24567">
    <property type="entry name" value="CRP FAMILY TRANSCRIPTIONAL REGULATORY PROTEIN"/>
    <property type="match status" value="1"/>
</dbReference>
<dbReference type="InterPro" id="IPR014710">
    <property type="entry name" value="RmlC-like_jellyroll"/>
</dbReference>
<dbReference type="GO" id="GO:0003700">
    <property type="term" value="F:DNA-binding transcription factor activity"/>
    <property type="evidence" value="ECO:0007669"/>
    <property type="project" value="TreeGrafter"/>
</dbReference>
<dbReference type="STRING" id="42253.NITMOv2_3277"/>
<dbReference type="SUPFAM" id="SSF51206">
    <property type="entry name" value="cAMP-binding domain-like"/>
    <property type="match status" value="1"/>
</dbReference>